<comment type="caution">
    <text evidence="2">The sequence shown here is derived from an EMBL/GenBank/DDBJ whole genome shotgun (WGS) entry which is preliminary data.</text>
</comment>
<dbReference type="STRING" id="2138.SMSRO_v1c11490"/>
<dbReference type="OrthoDB" id="9916523at2"/>
<evidence type="ECO:0000313" key="3">
    <source>
        <dbReference type="Proteomes" id="UP000031565"/>
    </source>
</evidence>
<reference evidence="2 3" key="1">
    <citation type="journal article" date="2015" name="MBio">
        <title>Genome sequence of the Drosophila melanogaster male-killing Spiroplasma strain MSRO endosymbiont.</title>
        <authorList>
            <person name="Paredes J.C."/>
            <person name="Herren J.K."/>
            <person name="Schupfer F."/>
            <person name="Marin R."/>
            <person name="Claverol S."/>
            <person name="Kuo C.H."/>
            <person name="Lemaitre B."/>
            <person name="Beven L."/>
        </authorList>
    </citation>
    <scope>NUCLEOTIDE SEQUENCE [LARGE SCALE GENOMIC DNA]</scope>
    <source>
        <strain evidence="2 3">MSRO</strain>
    </source>
</reference>
<keyword evidence="1" id="KW-1133">Transmembrane helix</keyword>
<accession>A0A2P6FD45</accession>
<keyword evidence="1" id="KW-0812">Transmembrane</keyword>
<protein>
    <submittedName>
        <fullName evidence="2">Uncharacterized protein</fullName>
    </submittedName>
</protein>
<evidence type="ECO:0000313" key="2">
    <source>
        <dbReference type="EMBL" id="PQM31383.1"/>
    </source>
</evidence>
<name>A0A2P6FD45_9MOLU</name>
<feature type="transmembrane region" description="Helical" evidence="1">
    <location>
        <begin position="29"/>
        <end position="53"/>
    </location>
</feature>
<keyword evidence="3" id="KW-1185">Reference proteome</keyword>
<dbReference type="RefSeq" id="WP_040093528.1">
    <property type="nucleotide sequence ID" value="NZ_CM020866.1"/>
</dbReference>
<evidence type="ECO:0000256" key="1">
    <source>
        <dbReference type="SAM" id="Phobius"/>
    </source>
</evidence>
<feature type="transmembrane region" description="Helical" evidence="1">
    <location>
        <begin position="81"/>
        <end position="101"/>
    </location>
</feature>
<dbReference type="AlphaFoldDB" id="A0A2P6FD45"/>
<dbReference type="Proteomes" id="UP000031565">
    <property type="component" value="Unassembled WGS sequence"/>
</dbReference>
<organism evidence="2 3">
    <name type="scientific">Spiroplasma poulsonii</name>
    <dbReference type="NCBI Taxonomy" id="2138"/>
    <lineage>
        <taxon>Bacteria</taxon>
        <taxon>Bacillati</taxon>
        <taxon>Mycoplasmatota</taxon>
        <taxon>Mollicutes</taxon>
        <taxon>Entomoplasmatales</taxon>
        <taxon>Spiroplasmataceae</taxon>
        <taxon>Spiroplasma</taxon>
    </lineage>
</organism>
<keyword evidence="1" id="KW-0472">Membrane</keyword>
<gene>
    <name evidence="2" type="ORF">SMSRO_SF012140</name>
</gene>
<sequence>MDIKLLLQHYILLSNTSNLEKLDNHTQTLIWGGVIAVSIIFIVVFLSIHFFYWRNKNNQRHTQRLGVTRERGVLFEIRRSIFLILTSLFAISLAVGIFTIIKINV</sequence>
<dbReference type="EMBL" id="JTLV02000001">
    <property type="protein sequence ID" value="PQM31383.1"/>
    <property type="molecule type" value="Genomic_DNA"/>
</dbReference>
<proteinExistence type="predicted"/>